<evidence type="ECO:0000313" key="4">
    <source>
        <dbReference type="Ensembl" id="ENSACAP00000035578.1"/>
    </source>
</evidence>
<dbReference type="Ensembl" id="ENSACAT00000050780.1">
    <property type="protein sequence ID" value="ENSACAP00000035578.1"/>
    <property type="gene ID" value="ENSACAG00000003642.4"/>
</dbReference>
<gene>
    <name evidence="4" type="primary">RBM43</name>
</gene>
<dbReference type="AlphaFoldDB" id="A0A803TK38"/>
<dbReference type="InterPro" id="IPR000504">
    <property type="entry name" value="RRM_dom"/>
</dbReference>
<dbReference type="GeneTree" id="ENSGT00530000063686"/>
<feature type="region of interest" description="Disordered" evidence="2">
    <location>
        <begin position="234"/>
        <end position="277"/>
    </location>
</feature>
<reference evidence="4" key="2">
    <citation type="submission" date="2025-08" db="UniProtKB">
        <authorList>
            <consortium name="Ensembl"/>
        </authorList>
    </citation>
    <scope>IDENTIFICATION</scope>
</reference>
<dbReference type="Bgee" id="ENSACAG00000003642">
    <property type="expression patterns" value="Expressed in adrenal gland and 13 other cell types or tissues"/>
</dbReference>
<keyword evidence="5" id="KW-1185">Reference proteome</keyword>
<dbReference type="InterPro" id="IPR012677">
    <property type="entry name" value="Nucleotide-bd_a/b_plait_sf"/>
</dbReference>
<dbReference type="InParanoid" id="A0A803TK38"/>
<dbReference type="GO" id="GO:0003723">
    <property type="term" value="F:RNA binding"/>
    <property type="evidence" value="ECO:0007669"/>
    <property type="project" value="UniProtKB-UniRule"/>
</dbReference>
<feature type="compositionally biased region" description="Polar residues" evidence="2">
    <location>
        <begin position="246"/>
        <end position="272"/>
    </location>
</feature>
<protein>
    <submittedName>
        <fullName evidence="4">RNA binding motif protein 43</fullName>
    </submittedName>
</protein>
<evidence type="ECO:0000259" key="3">
    <source>
        <dbReference type="PROSITE" id="PS50102"/>
    </source>
</evidence>
<dbReference type="Proteomes" id="UP000001646">
    <property type="component" value="Unplaced"/>
</dbReference>
<dbReference type="InterPro" id="IPR035979">
    <property type="entry name" value="RBD_domain_sf"/>
</dbReference>
<evidence type="ECO:0000256" key="2">
    <source>
        <dbReference type="SAM" id="MobiDB-lite"/>
    </source>
</evidence>
<dbReference type="PANTHER" id="PTHR15225">
    <property type="entry name" value="INTERFERON-INDUCED PROTEIN 35/NMI N-MYC/STAT INTERACTING PROTEIN"/>
    <property type="match status" value="1"/>
</dbReference>
<accession>A0A803TK38</accession>
<dbReference type="PANTHER" id="PTHR15225:SF8">
    <property type="entry name" value="RNA-BINDING PROTEIN 43"/>
    <property type="match status" value="1"/>
</dbReference>
<evidence type="ECO:0000256" key="1">
    <source>
        <dbReference type="PROSITE-ProRule" id="PRU00176"/>
    </source>
</evidence>
<dbReference type="SUPFAM" id="SSF54928">
    <property type="entry name" value="RNA-binding domain, RBD"/>
    <property type="match status" value="1"/>
</dbReference>
<feature type="domain" description="RRM" evidence="3">
    <location>
        <begin position="74"/>
        <end position="160"/>
    </location>
</feature>
<sequence>MKQDPFLFQRESNIFVNNLHGVSVQPEPSVYPDEADCPLREGNSYGKSSAGLTSVFSIPFASSQATAQAAKPERTIVVYGVPDGFLNTDIMVDILIIHFQKQKNKGGDVEDIIYPTSTQGVAYITFEDKGVAENVLKNEHQLEDKRLHQSYPLKVSLYRESVFTCVSCTLGLATFRAKCSLEDLIEDLKKNIPKLSFGPLHPNGQIKVQGPFCAISELQKMLLLRIKDSCSEQHQNVKKKEPDHMASTSQTKSRLSTSPTKSLESRNASGQDASEDELSVSLDTDIYHYMKKFKNKLYQKSLEQCGVVGNASAGDEITTIYLRKKTPKSSNSQLEHAKDILESLSAELHSSLRKERLPLKGSTKTEKQKRVQAFNRVCKRYPNVLVTEYSDHIDIVGSSSDVFEFTQEMKKMFGNSQKESWK</sequence>
<dbReference type="CDD" id="cd12546">
    <property type="entry name" value="RRM_RBM43"/>
    <property type="match status" value="1"/>
</dbReference>
<dbReference type="Pfam" id="PF23085">
    <property type="entry name" value="RRM_PARP14_3"/>
    <property type="match status" value="1"/>
</dbReference>
<keyword evidence="1" id="KW-0694">RNA-binding</keyword>
<dbReference type="PROSITE" id="PS50102">
    <property type="entry name" value="RRM"/>
    <property type="match status" value="1"/>
</dbReference>
<reference evidence="4" key="1">
    <citation type="submission" date="2009-12" db="EMBL/GenBank/DDBJ databases">
        <title>The Genome Sequence of Anolis carolinensis (Green Anole Lizard).</title>
        <authorList>
            <consortium name="The Genome Sequencing Platform"/>
            <person name="Di Palma F."/>
            <person name="Alfoldi J."/>
            <person name="Heiman D."/>
            <person name="Young S."/>
            <person name="Grabherr M."/>
            <person name="Johnson J."/>
            <person name="Lander E.S."/>
            <person name="Lindblad-Toh K."/>
        </authorList>
    </citation>
    <scope>NUCLEOTIDE SEQUENCE [LARGE SCALE GENOMIC DNA]</scope>
    <source>
        <strain evidence="4">JBL SC #1</strain>
    </source>
</reference>
<organism evidence="4 5">
    <name type="scientific">Anolis carolinensis</name>
    <name type="common">Green anole</name>
    <name type="synonym">American chameleon</name>
    <dbReference type="NCBI Taxonomy" id="28377"/>
    <lineage>
        <taxon>Eukaryota</taxon>
        <taxon>Metazoa</taxon>
        <taxon>Chordata</taxon>
        <taxon>Craniata</taxon>
        <taxon>Vertebrata</taxon>
        <taxon>Euteleostomi</taxon>
        <taxon>Lepidosauria</taxon>
        <taxon>Squamata</taxon>
        <taxon>Bifurcata</taxon>
        <taxon>Unidentata</taxon>
        <taxon>Episquamata</taxon>
        <taxon>Toxicofera</taxon>
        <taxon>Iguania</taxon>
        <taxon>Dactyloidae</taxon>
        <taxon>Anolis</taxon>
    </lineage>
</organism>
<name>A0A803TK38_ANOCA</name>
<evidence type="ECO:0000313" key="5">
    <source>
        <dbReference type="Proteomes" id="UP000001646"/>
    </source>
</evidence>
<dbReference type="Gene3D" id="3.30.70.330">
    <property type="match status" value="1"/>
</dbReference>
<proteinExistence type="predicted"/>
<reference evidence="4" key="3">
    <citation type="submission" date="2025-09" db="UniProtKB">
        <authorList>
            <consortium name="Ensembl"/>
        </authorList>
    </citation>
    <scope>IDENTIFICATION</scope>
</reference>